<organism evidence="3 4">
    <name type="scientific">Globisporangium ultimum (strain ATCC 200006 / CBS 805.95 / DAOM BR144)</name>
    <name type="common">Pythium ultimum</name>
    <dbReference type="NCBI Taxonomy" id="431595"/>
    <lineage>
        <taxon>Eukaryota</taxon>
        <taxon>Sar</taxon>
        <taxon>Stramenopiles</taxon>
        <taxon>Oomycota</taxon>
        <taxon>Peronosporomycetes</taxon>
        <taxon>Pythiales</taxon>
        <taxon>Pythiaceae</taxon>
        <taxon>Globisporangium</taxon>
    </lineage>
</organism>
<dbReference type="PANTHER" id="PTHR46653:SF1">
    <property type="entry name" value="SPECIFICITY PROTEIN PHOSPHATASE, PUTATIVE-RELATED"/>
    <property type="match status" value="1"/>
</dbReference>
<reference evidence="3" key="3">
    <citation type="submission" date="2015-02" db="UniProtKB">
        <authorList>
            <consortium name="EnsemblProtists"/>
        </authorList>
    </citation>
    <scope>IDENTIFICATION</scope>
    <source>
        <strain evidence="3">DAOM BR144</strain>
    </source>
</reference>
<feature type="domain" description="Tyrosine-protein phosphatase" evidence="1">
    <location>
        <begin position="1"/>
        <end position="149"/>
    </location>
</feature>
<evidence type="ECO:0000313" key="3">
    <source>
        <dbReference type="EnsemblProtists" id="PYU1_T000582"/>
    </source>
</evidence>
<dbReference type="OMA" id="DESIGHE"/>
<dbReference type="EMBL" id="GL376620">
    <property type="status" value="NOT_ANNOTATED_CDS"/>
    <property type="molecule type" value="Genomic_DNA"/>
</dbReference>
<accession>K3W6J1</accession>
<name>K3W6J1_GLOUD</name>
<dbReference type="eggNOG" id="KOG1717">
    <property type="taxonomic scope" value="Eukaryota"/>
</dbReference>
<dbReference type="CDD" id="cd14498">
    <property type="entry name" value="DSP"/>
    <property type="match status" value="1"/>
</dbReference>
<protein>
    <recommendedName>
        <fullName evidence="5">Tyrosine-protein phosphatase domain-containing protein</fullName>
    </recommendedName>
</protein>
<evidence type="ECO:0000259" key="2">
    <source>
        <dbReference type="PROSITE" id="PS50056"/>
    </source>
</evidence>
<dbReference type="InParanoid" id="K3W6J1"/>
<proteinExistence type="predicted"/>
<dbReference type="InterPro" id="IPR000340">
    <property type="entry name" value="Dual-sp_phosphatase_cat-dom"/>
</dbReference>
<dbReference type="SUPFAM" id="SSF52799">
    <property type="entry name" value="(Phosphotyrosine protein) phosphatases II"/>
    <property type="match status" value="1"/>
</dbReference>
<dbReference type="VEuPathDB" id="FungiDB:PYU1_G000582"/>
<dbReference type="Proteomes" id="UP000019132">
    <property type="component" value="Unassembled WGS sequence"/>
</dbReference>
<reference evidence="4" key="2">
    <citation type="submission" date="2010-04" db="EMBL/GenBank/DDBJ databases">
        <authorList>
            <person name="Buell R."/>
            <person name="Hamilton J."/>
            <person name="Hostetler J."/>
        </authorList>
    </citation>
    <scope>NUCLEOTIDE SEQUENCE [LARGE SCALE GENOMIC DNA]</scope>
    <source>
        <strain evidence="4">DAOM:BR144</strain>
    </source>
</reference>
<evidence type="ECO:0000259" key="1">
    <source>
        <dbReference type="PROSITE" id="PS50054"/>
    </source>
</evidence>
<dbReference type="Pfam" id="PF00782">
    <property type="entry name" value="DSPc"/>
    <property type="match status" value="1"/>
</dbReference>
<dbReference type="PROSITE" id="PS50056">
    <property type="entry name" value="TYR_PHOSPHATASE_2"/>
    <property type="match status" value="1"/>
</dbReference>
<feature type="domain" description="Tyrosine specific protein phosphatases" evidence="2">
    <location>
        <begin position="70"/>
        <end position="138"/>
    </location>
</feature>
<dbReference type="PROSITE" id="PS50054">
    <property type="entry name" value="TYR_PHOSPHATASE_DUAL"/>
    <property type="match status" value="1"/>
</dbReference>
<dbReference type="EnsemblProtists" id="PYU1_T000582">
    <property type="protein sequence ID" value="PYU1_T000582"/>
    <property type="gene ID" value="PYU1_G000582"/>
</dbReference>
<dbReference type="STRING" id="431595.K3W6J1"/>
<dbReference type="PANTHER" id="PTHR46653">
    <property type="entry name" value="SPECIFICITY PROTEIN PHOSPHATASE, PUTATIVE-RELATED"/>
    <property type="match status" value="1"/>
</dbReference>
<dbReference type="InterPro" id="IPR029021">
    <property type="entry name" value="Prot-tyrosine_phosphatase-like"/>
</dbReference>
<dbReference type="AlphaFoldDB" id="K3W6J1"/>
<evidence type="ECO:0000313" key="4">
    <source>
        <dbReference type="Proteomes" id="UP000019132"/>
    </source>
</evidence>
<keyword evidence="4" id="KW-1185">Reference proteome</keyword>
<sequence length="236" mass="27293">MSSKIKDGLFMGDVDAAQDSEFLQLNGIVHIINCVPRQVPNLFQQSLGLSYTPCDLDEVLRRPLFDLKNREFMGLVKLIDRSLEKTESVLVHSLHGLNRSPSLMIGYLMVKYCWGVDKAYDFIVTKRADIKLDESYAEQLCSLESQLQKTYPDRATEQQIFEWNPASVDPMTDELVLVHTFLNTTSKSNGNVTNRNPKKKQSTRANRWITWIDQSTERVLWDTYLLRGFVHTRCWL</sequence>
<dbReference type="Gene3D" id="3.90.190.10">
    <property type="entry name" value="Protein tyrosine phosphatase superfamily"/>
    <property type="match status" value="1"/>
</dbReference>
<dbReference type="HOGENOM" id="CLU_1177437_0_0_1"/>
<dbReference type="InterPro" id="IPR000387">
    <property type="entry name" value="Tyr_Pase_dom"/>
</dbReference>
<reference evidence="4" key="1">
    <citation type="journal article" date="2010" name="Genome Biol.">
        <title>Genome sequence of the necrotrophic plant pathogen Pythium ultimum reveals original pathogenicity mechanisms and effector repertoire.</title>
        <authorList>
            <person name="Levesque C.A."/>
            <person name="Brouwer H."/>
            <person name="Cano L."/>
            <person name="Hamilton J.P."/>
            <person name="Holt C."/>
            <person name="Huitema E."/>
            <person name="Raffaele S."/>
            <person name="Robideau G.P."/>
            <person name="Thines M."/>
            <person name="Win J."/>
            <person name="Zerillo M.M."/>
            <person name="Beakes G.W."/>
            <person name="Boore J.L."/>
            <person name="Busam D."/>
            <person name="Dumas B."/>
            <person name="Ferriera S."/>
            <person name="Fuerstenberg S.I."/>
            <person name="Gachon C.M."/>
            <person name="Gaulin E."/>
            <person name="Govers F."/>
            <person name="Grenville-Briggs L."/>
            <person name="Horner N."/>
            <person name="Hostetler J."/>
            <person name="Jiang R.H."/>
            <person name="Johnson J."/>
            <person name="Krajaejun T."/>
            <person name="Lin H."/>
            <person name="Meijer H.J."/>
            <person name="Moore B."/>
            <person name="Morris P."/>
            <person name="Phuntmart V."/>
            <person name="Puiu D."/>
            <person name="Shetty J."/>
            <person name="Stajich J.E."/>
            <person name="Tripathy S."/>
            <person name="Wawra S."/>
            <person name="van West P."/>
            <person name="Whitty B.R."/>
            <person name="Coutinho P.M."/>
            <person name="Henrissat B."/>
            <person name="Martin F."/>
            <person name="Thomas P.D."/>
            <person name="Tyler B.M."/>
            <person name="De Vries R.P."/>
            <person name="Kamoun S."/>
            <person name="Yandell M."/>
            <person name="Tisserat N."/>
            <person name="Buell C.R."/>
        </authorList>
    </citation>
    <scope>NUCLEOTIDE SEQUENCE</scope>
    <source>
        <strain evidence="4">DAOM:BR144</strain>
    </source>
</reference>
<dbReference type="InterPro" id="IPR020422">
    <property type="entry name" value="TYR_PHOSPHATASE_DUAL_dom"/>
</dbReference>
<evidence type="ECO:0008006" key="5">
    <source>
        <dbReference type="Google" id="ProtNLM"/>
    </source>
</evidence>
<dbReference type="SMART" id="SM00195">
    <property type="entry name" value="DSPc"/>
    <property type="match status" value="1"/>
</dbReference>